<organism evidence="6 7">
    <name type="scientific">Prolixibacter bellariivorans</name>
    <dbReference type="NCBI Taxonomy" id="314319"/>
    <lineage>
        <taxon>Bacteria</taxon>
        <taxon>Pseudomonadati</taxon>
        <taxon>Bacteroidota</taxon>
        <taxon>Bacteroidia</taxon>
        <taxon>Marinilabiliales</taxon>
        <taxon>Prolixibacteraceae</taxon>
        <taxon>Prolixibacter</taxon>
    </lineage>
</organism>
<dbReference type="Gene3D" id="1.10.287.470">
    <property type="entry name" value="Helix hairpin bin"/>
    <property type="match status" value="1"/>
</dbReference>
<dbReference type="Proteomes" id="UP000391834">
    <property type="component" value="Unassembled WGS sequence"/>
</dbReference>
<evidence type="ECO:0000256" key="3">
    <source>
        <dbReference type="ARBA" id="ARBA00022448"/>
    </source>
</evidence>
<dbReference type="InterPro" id="IPR058627">
    <property type="entry name" value="MdtA-like_C"/>
</dbReference>
<dbReference type="Gene3D" id="2.40.420.20">
    <property type="match status" value="1"/>
</dbReference>
<dbReference type="Gene3D" id="2.40.50.100">
    <property type="match status" value="1"/>
</dbReference>
<dbReference type="InterPro" id="IPR006143">
    <property type="entry name" value="RND_pump_MFP"/>
</dbReference>
<keyword evidence="3" id="KW-0813">Transport</keyword>
<evidence type="ECO:0000259" key="4">
    <source>
        <dbReference type="Pfam" id="PF25917"/>
    </source>
</evidence>
<name>A0A5M4AZR9_9BACT</name>
<dbReference type="Pfam" id="PF25917">
    <property type="entry name" value="BSH_RND"/>
    <property type="match status" value="1"/>
</dbReference>
<evidence type="ECO:0000259" key="5">
    <source>
        <dbReference type="Pfam" id="PF25967"/>
    </source>
</evidence>
<comment type="similarity">
    <text evidence="2">Belongs to the membrane fusion protein (MFP) (TC 8.A.1) family.</text>
</comment>
<evidence type="ECO:0000256" key="2">
    <source>
        <dbReference type="ARBA" id="ARBA00009477"/>
    </source>
</evidence>
<keyword evidence="7" id="KW-1185">Reference proteome</keyword>
<protein>
    <submittedName>
        <fullName evidence="6">RND transporter</fullName>
    </submittedName>
</protein>
<dbReference type="GO" id="GO:0015562">
    <property type="term" value="F:efflux transmembrane transporter activity"/>
    <property type="evidence" value="ECO:0007669"/>
    <property type="project" value="TreeGrafter"/>
</dbReference>
<dbReference type="Pfam" id="PF25967">
    <property type="entry name" value="RND-MFP_C"/>
    <property type="match status" value="1"/>
</dbReference>
<accession>A0A5M4AZR9</accession>
<evidence type="ECO:0000313" key="6">
    <source>
        <dbReference type="EMBL" id="GET33389.1"/>
    </source>
</evidence>
<comment type="subcellular location">
    <subcellularLocation>
        <location evidence="1">Cell envelope</location>
    </subcellularLocation>
</comment>
<gene>
    <name evidence="6" type="ORF">PbJCM13498_22520</name>
</gene>
<dbReference type="RefSeq" id="WP_199898563.1">
    <property type="nucleotide sequence ID" value="NZ_BLAX01000001.1"/>
</dbReference>
<feature type="domain" description="Multidrug resistance protein MdtA-like barrel-sandwich hybrid" evidence="4">
    <location>
        <begin position="64"/>
        <end position="183"/>
    </location>
</feature>
<dbReference type="AlphaFoldDB" id="A0A5M4AZR9"/>
<sequence>MMRTSVKGFLTTGLLTVIILFFNACKEKKTEQTTMQTVKIDTVMQGRQMQSVQYPGKIKPATEVNLAFRVAGPILHFPVQEGQFVKKGQLIAEIDPRDYKIQLAATQAEYDQVKAQADRVKELYKRNSVTPNDYDKAISGLKRITAKLAANRNALKDTRMVAPFDGYIQKKFYDNHETVDAGYPIVSFLNTAHFEVNADIPATDYIRQNQFAGFSCTVDVYPNQPIPLKLLEIVPKSNMNQLYQARFRLEPPQDLHVAAGMSVNITINYLSGKQNLVLVPVTAVFDKNGNSMVWVYSPESHQIKARQVTTKAVRSNGTMEITSGLKPGELIVTAGVHSLKEGQKVQPLAPVSKTNVGGLL</sequence>
<comment type="caution">
    <text evidence="6">The sequence shown here is derived from an EMBL/GenBank/DDBJ whole genome shotgun (WGS) entry which is preliminary data.</text>
</comment>
<dbReference type="PANTHER" id="PTHR30469:SF15">
    <property type="entry name" value="HLYD FAMILY OF SECRETION PROTEINS"/>
    <property type="match status" value="1"/>
</dbReference>
<dbReference type="NCBIfam" id="TIGR01730">
    <property type="entry name" value="RND_mfp"/>
    <property type="match status" value="1"/>
</dbReference>
<proteinExistence type="inferred from homology"/>
<dbReference type="SUPFAM" id="SSF111369">
    <property type="entry name" value="HlyD-like secretion proteins"/>
    <property type="match status" value="1"/>
</dbReference>
<dbReference type="EMBL" id="BLAX01000001">
    <property type="protein sequence ID" value="GET33389.1"/>
    <property type="molecule type" value="Genomic_DNA"/>
</dbReference>
<evidence type="ECO:0000313" key="7">
    <source>
        <dbReference type="Proteomes" id="UP000391834"/>
    </source>
</evidence>
<dbReference type="InterPro" id="IPR058625">
    <property type="entry name" value="MdtA-like_BSH"/>
</dbReference>
<dbReference type="PANTHER" id="PTHR30469">
    <property type="entry name" value="MULTIDRUG RESISTANCE PROTEIN MDTA"/>
    <property type="match status" value="1"/>
</dbReference>
<dbReference type="GO" id="GO:1990281">
    <property type="term" value="C:efflux pump complex"/>
    <property type="evidence" value="ECO:0007669"/>
    <property type="project" value="TreeGrafter"/>
</dbReference>
<feature type="domain" description="Multidrug resistance protein MdtA-like C-terminal permuted SH3" evidence="5">
    <location>
        <begin position="275"/>
        <end position="336"/>
    </location>
</feature>
<reference evidence="6 7" key="1">
    <citation type="submission" date="2019-10" db="EMBL/GenBank/DDBJ databases">
        <title>Prolixibacter strains distinguished by the presence of nitrate reductase genes were adept at nitrate-dependent anaerobic corrosion of metallic iron and carbon steel.</title>
        <authorList>
            <person name="Iino T."/>
            <person name="Shono N."/>
            <person name="Ito K."/>
            <person name="Nakamura R."/>
            <person name="Sueoka K."/>
            <person name="Harayama S."/>
            <person name="Ohkuma M."/>
        </authorList>
    </citation>
    <scope>NUCLEOTIDE SEQUENCE [LARGE SCALE GENOMIC DNA]</scope>
    <source>
        <strain evidence="6 7">JCM 13498</strain>
    </source>
</reference>
<evidence type="ECO:0000256" key="1">
    <source>
        <dbReference type="ARBA" id="ARBA00004196"/>
    </source>
</evidence>